<dbReference type="InterPro" id="IPR001609">
    <property type="entry name" value="Myosin_head_motor_dom-like"/>
</dbReference>
<dbReference type="Gene3D" id="1.20.120.720">
    <property type="entry name" value="Myosin VI head, motor domain, U50 subdomain"/>
    <property type="match status" value="1"/>
</dbReference>
<dbReference type="GO" id="GO:0016020">
    <property type="term" value="C:membrane"/>
    <property type="evidence" value="ECO:0007669"/>
    <property type="project" value="TreeGrafter"/>
</dbReference>
<organism evidence="9">
    <name type="scientific">Noctiluca scintillans</name>
    <name type="common">Sea sparkle</name>
    <name type="synonym">Red tide dinoflagellate</name>
    <dbReference type="NCBI Taxonomy" id="2966"/>
    <lineage>
        <taxon>Eukaryota</taxon>
        <taxon>Sar</taxon>
        <taxon>Alveolata</taxon>
        <taxon>Dinophyceae</taxon>
        <taxon>Noctilucales</taxon>
        <taxon>Noctilucaceae</taxon>
        <taxon>Noctiluca</taxon>
    </lineage>
</organism>
<evidence type="ECO:0000256" key="3">
    <source>
        <dbReference type="ARBA" id="ARBA00023123"/>
    </source>
</evidence>
<dbReference type="Gene3D" id="3.40.850.10">
    <property type="entry name" value="Kinesin motor domain"/>
    <property type="match status" value="1"/>
</dbReference>
<accession>A0A7S1A0C7</accession>
<comment type="similarity">
    <text evidence="6">Belongs to the TRAFAC class myosin-kinesin ATPase superfamily. Myosin family.</text>
</comment>
<keyword evidence="3 6" id="KW-0518">Myosin</keyword>
<dbReference type="GO" id="GO:0007015">
    <property type="term" value="P:actin filament organization"/>
    <property type="evidence" value="ECO:0007669"/>
    <property type="project" value="TreeGrafter"/>
</dbReference>
<feature type="domain" description="Myosin motor" evidence="8">
    <location>
        <begin position="1"/>
        <end position="714"/>
    </location>
</feature>
<keyword evidence="1 6" id="KW-0547">Nucleotide-binding</keyword>
<dbReference type="Gene3D" id="1.10.10.820">
    <property type="match status" value="1"/>
</dbReference>
<dbReference type="GO" id="GO:0005737">
    <property type="term" value="C:cytoplasm"/>
    <property type="evidence" value="ECO:0007669"/>
    <property type="project" value="TreeGrafter"/>
</dbReference>
<dbReference type="Pfam" id="PF00063">
    <property type="entry name" value="Myosin_head"/>
    <property type="match status" value="1"/>
</dbReference>
<dbReference type="PANTHER" id="PTHR13140:SF706">
    <property type="entry name" value="DILUTE CLASS UNCONVENTIONAL MYOSIN, ISOFORM C"/>
    <property type="match status" value="1"/>
</dbReference>
<dbReference type="GO" id="GO:0000146">
    <property type="term" value="F:microfilament motor activity"/>
    <property type="evidence" value="ECO:0007669"/>
    <property type="project" value="TreeGrafter"/>
</dbReference>
<evidence type="ECO:0000256" key="1">
    <source>
        <dbReference type="ARBA" id="ARBA00022741"/>
    </source>
</evidence>
<dbReference type="Gene3D" id="1.20.58.530">
    <property type="match status" value="1"/>
</dbReference>
<evidence type="ECO:0000256" key="4">
    <source>
        <dbReference type="ARBA" id="ARBA00023175"/>
    </source>
</evidence>
<feature type="binding site" evidence="6">
    <location>
        <begin position="109"/>
        <end position="116"/>
    </location>
    <ligand>
        <name>ATP</name>
        <dbReference type="ChEBI" id="CHEBI:30616"/>
    </ligand>
</feature>
<dbReference type="EMBL" id="HBFQ01018423">
    <property type="protein sequence ID" value="CAD8838533.1"/>
    <property type="molecule type" value="Transcribed_RNA"/>
</dbReference>
<dbReference type="SUPFAM" id="SSF52540">
    <property type="entry name" value="P-loop containing nucleoside triphosphate hydrolases"/>
    <property type="match status" value="1"/>
</dbReference>
<keyword evidence="7" id="KW-0175">Coiled coil</keyword>
<proteinExistence type="inferred from homology"/>
<gene>
    <name evidence="9" type="ORF">NSCI0253_LOCUS12881</name>
</gene>
<keyword evidence="2 6" id="KW-0067">ATP-binding</keyword>
<dbReference type="PANTHER" id="PTHR13140">
    <property type="entry name" value="MYOSIN"/>
    <property type="match status" value="1"/>
</dbReference>
<evidence type="ECO:0000256" key="6">
    <source>
        <dbReference type="PROSITE-ProRule" id="PRU00782"/>
    </source>
</evidence>
<evidence type="ECO:0000259" key="8">
    <source>
        <dbReference type="PROSITE" id="PS51456"/>
    </source>
</evidence>
<dbReference type="CDD" id="cd00124">
    <property type="entry name" value="MYSc"/>
    <property type="match status" value="1"/>
</dbReference>
<name>A0A7S1A0C7_NOCSC</name>
<keyword evidence="4 6" id="KW-0505">Motor protein</keyword>
<feature type="coiled-coil region" evidence="7">
    <location>
        <begin position="1033"/>
        <end position="1070"/>
    </location>
</feature>
<keyword evidence="5 6" id="KW-0009">Actin-binding</keyword>
<dbReference type="GO" id="GO:0051015">
    <property type="term" value="F:actin filament binding"/>
    <property type="evidence" value="ECO:0007669"/>
    <property type="project" value="TreeGrafter"/>
</dbReference>
<dbReference type="SMART" id="SM00242">
    <property type="entry name" value="MYSc"/>
    <property type="match status" value="1"/>
</dbReference>
<dbReference type="InterPro" id="IPR036961">
    <property type="entry name" value="Kinesin_motor_dom_sf"/>
</dbReference>
<dbReference type="GO" id="GO:0005524">
    <property type="term" value="F:ATP binding"/>
    <property type="evidence" value="ECO:0007669"/>
    <property type="project" value="UniProtKB-UniRule"/>
</dbReference>
<dbReference type="InterPro" id="IPR027417">
    <property type="entry name" value="P-loop_NTPase"/>
</dbReference>
<protein>
    <recommendedName>
        <fullName evidence="8">Myosin motor domain-containing protein</fullName>
    </recommendedName>
</protein>
<dbReference type="AlphaFoldDB" id="A0A7S1A0C7"/>
<evidence type="ECO:0000313" key="9">
    <source>
        <dbReference type="EMBL" id="CAD8838533.1"/>
    </source>
</evidence>
<sequence>MDELKLLNMAEVLDNVDLLFQQPQVEWPGQGPNTIYSSAGPVLIAMNPFKFLPMYDQQWVLAYHGTGKGHNVFADVLGGRKLGPHIYLTAEESYRGLMKGTNQSIVICGESGAGKTFTVRQMLKYLCTVAKSFRADHVGADPEKITMSNELAESFGNAKTTRNHNSSRFGKFTRLFAHQEDGKFAVCGCGSNHYLLERSRIVGAPTGERNYHIFYQLLRSGEAEKYKLTPDPKAYAYTEGGCDETPPGVDDCGDFHELVRKMDRAGFDEGLRKNIFEAVAAVLLLGNVQFTGDRDASQVSPSDDLDKACAMLGIDKNKLCHALTHQQTRDVTIEKEMGLDKAKAQRDSVAKITYSRMFDFVITTIDKTLRGAADGSGKEPINIGILDIFGFEDMAVNGFEQMFINLANERVQHLFNTIMFEREQSMYESEGIESNFLPLPSNIECVQMFTTENRRPRGIVALLTEACQDNRDVEEVDGPHFVSVLNRNLSKLKHFSVIDFKKVNDALTKKGLRKRGAALGVSLDFKECFGIAHYAGDVLYTVQNFIPKSRNAVTKELEAVLRASTKPVMKSFFELGETVQSTVGEIFTKQLEELVGKLGSGDTLFVRCVKTNPLQEPDTVDRKEVLEQLVRGGVVAALEMRQAGLPYHLEYADFREEFGILERGSRSTDDRQCCINILRTLRGPEEEARHQFKFGKTKVFMKAELSVLLYSLVRLKTNYYCAKIQRKLCTMRFGKVTKCWDDLKETTTLIQREGFAPLKTTWDNKDVTLGELLESTTKLIDPVMKALDAARAKYGEKGMMKDIGKAMKPHLPAMSTMLTRTAHLKFVARKFFQRKNSVKGVLHTRVSRALTAASAQLSILAEVHEECDACKEAADPTELRKFLVACATARAKFETLKNKELPALLRYEFDFSKIVIDGPDPFVVFDPCPELDGLLEDGDQLVKEAQELAYDVLSVRRTFEACVSDLCDKFAAKSALLDELRSFGELFISAGLGAYADKISLADKMLITMDRIKIACKDGQAYRQCAKKFFEAVDEASMAVEEGQVELERIERERADREHWIDRLDDLKVELDSKPAQLKASMEKIITFDNNDGNIYQRLDDILGEVLPKIKEYRQVGWTAPLADWMPKVKGVVEQTSAKMEDITTMVRQKEADSKAVFQSRKALFKGK</sequence>
<feature type="region of interest" description="Actin-binding" evidence="6">
    <location>
        <begin position="591"/>
        <end position="613"/>
    </location>
</feature>
<evidence type="ECO:0000256" key="5">
    <source>
        <dbReference type="ARBA" id="ARBA00023203"/>
    </source>
</evidence>
<evidence type="ECO:0000256" key="7">
    <source>
        <dbReference type="SAM" id="Coils"/>
    </source>
</evidence>
<dbReference type="GO" id="GO:0016459">
    <property type="term" value="C:myosin complex"/>
    <property type="evidence" value="ECO:0007669"/>
    <property type="project" value="UniProtKB-KW"/>
</dbReference>
<dbReference type="PRINTS" id="PR00193">
    <property type="entry name" value="MYOSINHEAVY"/>
</dbReference>
<dbReference type="Gene3D" id="1.20.5.4820">
    <property type="match status" value="1"/>
</dbReference>
<dbReference type="PROSITE" id="PS51456">
    <property type="entry name" value="MYOSIN_MOTOR"/>
    <property type="match status" value="1"/>
</dbReference>
<reference evidence="9" key="1">
    <citation type="submission" date="2021-01" db="EMBL/GenBank/DDBJ databases">
        <authorList>
            <person name="Corre E."/>
            <person name="Pelletier E."/>
            <person name="Niang G."/>
            <person name="Scheremetjew M."/>
            <person name="Finn R."/>
            <person name="Kale V."/>
            <person name="Holt S."/>
            <person name="Cochrane G."/>
            <person name="Meng A."/>
            <person name="Brown T."/>
            <person name="Cohen L."/>
        </authorList>
    </citation>
    <scope>NUCLEOTIDE SEQUENCE</scope>
</reference>
<evidence type="ECO:0000256" key="2">
    <source>
        <dbReference type="ARBA" id="ARBA00022840"/>
    </source>
</evidence>